<keyword evidence="3" id="KW-1185">Reference proteome</keyword>
<dbReference type="EMBL" id="JAIUJS010000010">
    <property type="protein sequence ID" value="MCA0154286.1"/>
    <property type="molecule type" value="Genomic_DNA"/>
</dbReference>
<evidence type="ECO:0000313" key="2">
    <source>
        <dbReference type="EMBL" id="MCA0154286.1"/>
    </source>
</evidence>
<dbReference type="Gene3D" id="2.160.20.120">
    <property type="match status" value="1"/>
</dbReference>
<dbReference type="Proteomes" id="UP001198402">
    <property type="component" value="Unassembled WGS sequence"/>
</dbReference>
<dbReference type="InterPro" id="IPR021255">
    <property type="entry name" value="DUF2807"/>
</dbReference>
<name>A0ABS7Y2Z1_9FLAO</name>
<protein>
    <submittedName>
        <fullName evidence="2">DUF2807 domain-containing protein</fullName>
    </submittedName>
</protein>
<comment type="caution">
    <text evidence="2">The sequence shown here is derived from an EMBL/GenBank/DDBJ whole genome shotgun (WGS) entry which is preliminary data.</text>
</comment>
<evidence type="ECO:0000259" key="1">
    <source>
        <dbReference type="Pfam" id="PF10988"/>
    </source>
</evidence>
<feature type="domain" description="Putative auto-transporter adhesin head GIN" evidence="1">
    <location>
        <begin position="40"/>
        <end position="231"/>
    </location>
</feature>
<organism evidence="2 3">
    <name type="scientific">Winogradskyella vincentii</name>
    <dbReference type="NCBI Taxonomy" id="2877122"/>
    <lineage>
        <taxon>Bacteria</taxon>
        <taxon>Pseudomonadati</taxon>
        <taxon>Bacteroidota</taxon>
        <taxon>Flavobacteriia</taxon>
        <taxon>Flavobacteriales</taxon>
        <taxon>Flavobacteriaceae</taxon>
        <taxon>Winogradskyella</taxon>
    </lineage>
</organism>
<accession>A0ABS7Y2Z1</accession>
<evidence type="ECO:0000313" key="3">
    <source>
        <dbReference type="Proteomes" id="UP001198402"/>
    </source>
</evidence>
<proteinExistence type="predicted"/>
<reference evidence="3" key="1">
    <citation type="submission" date="2023-07" db="EMBL/GenBank/DDBJ databases">
        <authorList>
            <person name="Yue Y."/>
        </authorList>
    </citation>
    <scope>NUCLEOTIDE SEQUENCE [LARGE SCALE GENOMIC DNA]</scope>
    <source>
        <strain evidence="3">2Y89</strain>
    </source>
</reference>
<dbReference type="RefSeq" id="WP_224479235.1">
    <property type="nucleotide sequence ID" value="NZ_JAIUJS010000010.1"/>
</dbReference>
<dbReference type="Pfam" id="PF10988">
    <property type="entry name" value="DUF2807"/>
    <property type="match status" value="1"/>
</dbReference>
<dbReference type="PROSITE" id="PS51257">
    <property type="entry name" value="PROKAR_LIPOPROTEIN"/>
    <property type="match status" value="1"/>
</dbReference>
<gene>
    <name evidence="2" type="ORF">LBV24_13740</name>
</gene>
<sequence length="247" mass="27587">MKKIVYILSLLVFACNSEDANDCFQTSGDIIQVEIDVASFDRILVNRDIELVIKEAPDFKVTVETGENLINDVEVEVIGDRLVLTDNNTCNYVRDFGITKVFVEAPNLTEVRSSTQYDILSDGVLNYDNLELYSDDFFAPDSFTNGDFRLQVNSEELRILVNNISFQYISGEVNKLTIIYPAGSGRFEGEDLIAQDVQINHRGSNDIVVNPQQSLTGLIRGTGNVISVNEPPLVDVEIIYTGDLIFN</sequence>